<dbReference type="InterPro" id="IPR011701">
    <property type="entry name" value="MFS"/>
</dbReference>
<evidence type="ECO:0000256" key="5">
    <source>
        <dbReference type="ARBA" id="ARBA00023136"/>
    </source>
</evidence>
<feature type="transmembrane region" description="Helical" evidence="6">
    <location>
        <begin position="230"/>
        <end position="263"/>
    </location>
</feature>
<dbReference type="PANTHER" id="PTHR23513:SF11">
    <property type="entry name" value="STAPHYLOFERRIN A TRANSPORTER"/>
    <property type="match status" value="1"/>
</dbReference>
<sequence>MGSSHGKSKRWFVDLSVSAGNEAMLRAHWRTARRRQAWRHAVAPIDRGMAGATLPNRRTRIRGNHRETRHRILSISARPSALAPFRIRNYRFQWPSDLLTSWAFEIETLVLGWYILVETGSVLLLTVLASLQFVGTLVAPVFGMIGDRIGHRDLLVVMRVVYTVLASTIMVLALTGHLEPLNVMIIVTIMGLIRSSDLGLRSALLADIMPAELLIGAISLSRTTQDSARIAGALTGAGLFAVLGIGLVYAAVACLYLVAAILMFCLTRPERSVATTDLPANSRAVSKLLDELKEGIVYAWNGPGMGAALCVAFLANLTAFPFTGGLLPYIAREIFQTDQTGLGYLSASFAVGSLIGSITLSLVGGLRIARLLIGATLAWYTLLLVFVEIRTMPVAMACLVLAGIAQSMSMISAAVILMRTASAHLRGRVMGVRMMVIYGLPIGLLAAGSLIDIIGYSATGSLYAVAGFIAMLAIAIHWRADLWPLHAPANAR</sequence>
<dbReference type="Gene3D" id="1.20.1250.20">
    <property type="entry name" value="MFS general substrate transporter like domains"/>
    <property type="match status" value="1"/>
</dbReference>
<organism evidence="7 8">
    <name type="scientific">Bradyrhizobium japonicum</name>
    <dbReference type="NCBI Taxonomy" id="375"/>
    <lineage>
        <taxon>Bacteria</taxon>
        <taxon>Pseudomonadati</taxon>
        <taxon>Pseudomonadota</taxon>
        <taxon>Alphaproteobacteria</taxon>
        <taxon>Hyphomicrobiales</taxon>
        <taxon>Nitrobacteraceae</taxon>
        <taxon>Bradyrhizobium</taxon>
    </lineage>
</organism>
<evidence type="ECO:0000256" key="6">
    <source>
        <dbReference type="SAM" id="Phobius"/>
    </source>
</evidence>
<dbReference type="CDD" id="cd06173">
    <property type="entry name" value="MFS_MefA_like"/>
    <property type="match status" value="1"/>
</dbReference>
<dbReference type="EMBL" id="JBEPTQ010000002">
    <property type="protein sequence ID" value="MET4720025.1"/>
    <property type="molecule type" value="Genomic_DNA"/>
</dbReference>
<comment type="caution">
    <text evidence="7">The sequence shown here is derived from an EMBL/GenBank/DDBJ whole genome shotgun (WGS) entry which is preliminary data.</text>
</comment>
<dbReference type="InterPro" id="IPR036259">
    <property type="entry name" value="MFS_trans_sf"/>
</dbReference>
<feature type="transmembrane region" description="Helical" evidence="6">
    <location>
        <begin position="98"/>
        <end position="116"/>
    </location>
</feature>
<keyword evidence="2" id="KW-1003">Cell membrane</keyword>
<feature type="transmembrane region" description="Helical" evidence="6">
    <location>
        <begin position="436"/>
        <end position="455"/>
    </location>
</feature>
<protein>
    <submittedName>
        <fullName evidence="7">MFS family permease</fullName>
    </submittedName>
</protein>
<keyword evidence="4 6" id="KW-1133">Transmembrane helix</keyword>
<proteinExistence type="predicted"/>
<gene>
    <name evidence="7" type="ORF">ABIF63_004131</name>
</gene>
<dbReference type="Pfam" id="PF07690">
    <property type="entry name" value="MFS_1"/>
    <property type="match status" value="1"/>
</dbReference>
<reference evidence="7 8" key="1">
    <citation type="submission" date="2024-06" db="EMBL/GenBank/DDBJ databases">
        <title>Genomic Encyclopedia of Type Strains, Phase V (KMG-V): Genome sequencing to study the core and pangenomes of soil and plant-associated prokaryotes.</title>
        <authorList>
            <person name="Whitman W."/>
        </authorList>
    </citation>
    <scope>NUCLEOTIDE SEQUENCE [LARGE SCALE GENOMIC DNA]</scope>
    <source>
        <strain evidence="7 8">USDA 160</strain>
    </source>
</reference>
<comment type="subcellular location">
    <subcellularLocation>
        <location evidence="1">Cell membrane</location>
        <topology evidence="1">Multi-pass membrane protein</topology>
    </subcellularLocation>
</comment>
<keyword evidence="8" id="KW-1185">Reference proteome</keyword>
<evidence type="ECO:0000256" key="1">
    <source>
        <dbReference type="ARBA" id="ARBA00004651"/>
    </source>
</evidence>
<feature type="transmembrane region" description="Helical" evidence="6">
    <location>
        <begin position="342"/>
        <end position="362"/>
    </location>
</feature>
<feature type="transmembrane region" description="Helical" evidence="6">
    <location>
        <begin position="394"/>
        <end position="416"/>
    </location>
</feature>
<dbReference type="Proteomes" id="UP001549291">
    <property type="component" value="Unassembled WGS sequence"/>
</dbReference>
<accession>A0ABV2RUN2</accession>
<evidence type="ECO:0000256" key="3">
    <source>
        <dbReference type="ARBA" id="ARBA00022692"/>
    </source>
</evidence>
<dbReference type="PANTHER" id="PTHR23513">
    <property type="entry name" value="INTEGRAL MEMBRANE EFFLUX PROTEIN-RELATED"/>
    <property type="match status" value="1"/>
</dbReference>
<name>A0ABV2RUN2_BRAJP</name>
<evidence type="ECO:0000256" key="4">
    <source>
        <dbReference type="ARBA" id="ARBA00022989"/>
    </source>
</evidence>
<evidence type="ECO:0000313" key="8">
    <source>
        <dbReference type="Proteomes" id="UP001549291"/>
    </source>
</evidence>
<feature type="transmembrane region" description="Helical" evidence="6">
    <location>
        <begin position="154"/>
        <end position="178"/>
    </location>
</feature>
<feature type="transmembrane region" description="Helical" evidence="6">
    <location>
        <begin position="198"/>
        <end position="218"/>
    </location>
</feature>
<dbReference type="SUPFAM" id="SSF103473">
    <property type="entry name" value="MFS general substrate transporter"/>
    <property type="match status" value="1"/>
</dbReference>
<feature type="transmembrane region" description="Helical" evidence="6">
    <location>
        <begin position="368"/>
        <end position="387"/>
    </location>
</feature>
<keyword evidence="5 6" id="KW-0472">Membrane</keyword>
<feature type="transmembrane region" description="Helical" evidence="6">
    <location>
        <begin position="462"/>
        <end position="480"/>
    </location>
</feature>
<evidence type="ECO:0000313" key="7">
    <source>
        <dbReference type="EMBL" id="MET4720025.1"/>
    </source>
</evidence>
<evidence type="ECO:0000256" key="2">
    <source>
        <dbReference type="ARBA" id="ARBA00022475"/>
    </source>
</evidence>
<keyword evidence="3 6" id="KW-0812">Transmembrane</keyword>
<feature type="transmembrane region" description="Helical" evidence="6">
    <location>
        <begin position="305"/>
        <end position="330"/>
    </location>
</feature>
<feature type="transmembrane region" description="Helical" evidence="6">
    <location>
        <begin position="122"/>
        <end position="142"/>
    </location>
</feature>